<dbReference type="Proteomes" id="UP000198414">
    <property type="component" value="Unassembled WGS sequence"/>
</dbReference>
<evidence type="ECO:0000313" key="4">
    <source>
        <dbReference type="Proteomes" id="UP000198414"/>
    </source>
</evidence>
<organism evidence="3 4">
    <name type="scientific">Secundilactobacillus pentosiphilus</name>
    <dbReference type="NCBI Taxonomy" id="1714682"/>
    <lineage>
        <taxon>Bacteria</taxon>
        <taxon>Bacillati</taxon>
        <taxon>Bacillota</taxon>
        <taxon>Bacilli</taxon>
        <taxon>Lactobacillales</taxon>
        <taxon>Lactobacillaceae</taxon>
        <taxon>Secundilactobacillus</taxon>
    </lineage>
</organism>
<dbReference type="EMBL" id="BCMI01000005">
    <property type="protein sequence ID" value="GAX05478.1"/>
    <property type="molecule type" value="Genomic_DNA"/>
</dbReference>
<feature type="compositionally biased region" description="Basic and acidic residues" evidence="1">
    <location>
        <begin position="72"/>
        <end position="85"/>
    </location>
</feature>
<name>A0A1Z5IV49_9LACO</name>
<reference evidence="3 4" key="1">
    <citation type="submission" date="2015-11" db="EMBL/GenBank/DDBJ databases">
        <title>Draft genome sequences of new species of the genus Lactobacillus isolated from orchardgrass silage.</title>
        <authorList>
            <person name="Tohno M."/>
            <person name="Tanizawa Y."/>
            <person name="Arita M."/>
        </authorList>
    </citation>
    <scope>NUCLEOTIDE SEQUENCE [LARGE SCALE GENOMIC DNA]</scope>
    <source>
        <strain evidence="3 4">IWT25</strain>
    </source>
</reference>
<gene>
    <name evidence="3" type="ORF">IWT25_00784</name>
</gene>
<evidence type="ECO:0000256" key="1">
    <source>
        <dbReference type="SAM" id="MobiDB-lite"/>
    </source>
</evidence>
<accession>A0A1Z5IV49</accession>
<sequence length="85" mass="10106">MGPAWGHIILQLNPLIAIIPATLAAYLTYRLGKHKSDREERFAEMNYWKNVAEEERKRRMETEDELDTVRQALRDERAKKHKENN</sequence>
<comment type="caution">
    <text evidence="3">The sequence shown here is derived from an EMBL/GenBank/DDBJ whole genome shotgun (WGS) entry which is preliminary data.</text>
</comment>
<evidence type="ECO:0000313" key="3">
    <source>
        <dbReference type="EMBL" id="GAX05478.1"/>
    </source>
</evidence>
<dbReference type="AlphaFoldDB" id="A0A1Z5IV49"/>
<keyword evidence="2" id="KW-1133">Transmembrane helix</keyword>
<proteinExistence type="predicted"/>
<feature type="region of interest" description="Disordered" evidence="1">
    <location>
        <begin position="53"/>
        <end position="85"/>
    </location>
</feature>
<keyword evidence="2" id="KW-0472">Membrane</keyword>
<evidence type="ECO:0000256" key="2">
    <source>
        <dbReference type="SAM" id="Phobius"/>
    </source>
</evidence>
<protein>
    <submittedName>
        <fullName evidence="3">Uncharacterized protein</fullName>
    </submittedName>
</protein>
<feature type="transmembrane region" description="Helical" evidence="2">
    <location>
        <begin position="6"/>
        <end position="29"/>
    </location>
</feature>
<keyword evidence="2" id="KW-0812">Transmembrane</keyword>